<dbReference type="Gene3D" id="3.40.50.11720">
    <property type="entry name" value="3-Deoxy-D-manno-octulosonic-acid transferase, N-terminal domain"/>
    <property type="match status" value="1"/>
</dbReference>
<comment type="similarity">
    <text evidence="9">Belongs to the glycosyltransferase group 1 family.</text>
</comment>
<dbReference type="Pfam" id="PF04413">
    <property type="entry name" value="Glycos_transf_N"/>
    <property type="match status" value="1"/>
</dbReference>
<dbReference type="UniPathway" id="UPA00958"/>
<comment type="pathway">
    <text evidence="1 9">Bacterial outer membrane biogenesis; LPS core biosynthesis.</text>
</comment>
<gene>
    <name evidence="11" type="ORF">SAMN02745702_01793</name>
</gene>
<dbReference type="PANTHER" id="PTHR42755">
    <property type="entry name" value="3-DEOXY-MANNO-OCTULOSONATE CYTIDYLYLTRANSFERASE"/>
    <property type="match status" value="1"/>
</dbReference>
<dbReference type="GO" id="GO:0009244">
    <property type="term" value="P:lipopolysaccharide core region biosynthetic process"/>
    <property type="evidence" value="ECO:0007669"/>
    <property type="project" value="UniProtKB-UniRule"/>
</dbReference>
<feature type="site" description="Transition state stabilizer" evidence="8">
    <location>
        <position position="200"/>
    </location>
</feature>
<name>A0A1T4W7Y1_9BACT</name>
<protein>
    <recommendedName>
        <fullName evidence="3 9">3-deoxy-D-manno-octulosonic acid transferase</fullName>
        <shortName evidence="9">Kdo transferase</shortName>
        <ecNumber evidence="2 9">2.4.99.12</ecNumber>
    </recommendedName>
    <alternativeName>
        <fullName evidence="5 9">Lipid IV(A) 3-deoxy-D-manno-octulosonic acid transferase</fullName>
    </alternativeName>
</protein>
<evidence type="ECO:0000256" key="2">
    <source>
        <dbReference type="ARBA" id="ARBA00012621"/>
    </source>
</evidence>
<evidence type="ECO:0000259" key="10">
    <source>
        <dbReference type="Pfam" id="PF04413"/>
    </source>
</evidence>
<dbReference type="InterPro" id="IPR007507">
    <property type="entry name" value="Glycos_transf_N"/>
</dbReference>
<dbReference type="GO" id="GO:0009245">
    <property type="term" value="P:lipid A biosynthetic process"/>
    <property type="evidence" value="ECO:0007669"/>
    <property type="project" value="TreeGrafter"/>
</dbReference>
<dbReference type="EMBL" id="FUYA01000005">
    <property type="protein sequence ID" value="SKA73105.1"/>
    <property type="molecule type" value="Genomic_DNA"/>
</dbReference>
<accession>A0A1T4W7Y1</accession>
<evidence type="ECO:0000256" key="6">
    <source>
        <dbReference type="ARBA" id="ARBA00049183"/>
    </source>
</evidence>
<comment type="function">
    <text evidence="9">Involved in lipopolysaccharide (LPS) biosynthesis. Catalyzes the transfer of 3-deoxy-D-manno-octulosonate (Kdo) residue(s) from CMP-Kdo to lipid IV(A), the tetraacyldisaccharide-1,4'-bisphosphate precursor of lipid A.</text>
</comment>
<keyword evidence="12" id="KW-1185">Reference proteome</keyword>
<evidence type="ECO:0000256" key="8">
    <source>
        <dbReference type="PIRSR" id="PIRSR639901-2"/>
    </source>
</evidence>
<dbReference type="STRING" id="1121442.SAMN02745702_01793"/>
<proteinExistence type="inferred from homology"/>
<evidence type="ECO:0000313" key="11">
    <source>
        <dbReference type="EMBL" id="SKA73105.1"/>
    </source>
</evidence>
<dbReference type="InterPro" id="IPR038107">
    <property type="entry name" value="Glycos_transf_N_sf"/>
</dbReference>
<keyword evidence="9" id="KW-1003">Cell membrane</keyword>
<evidence type="ECO:0000256" key="3">
    <source>
        <dbReference type="ARBA" id="ARBA00019077"/>
    </source>
</evidence>
<dbReference type="PANTHER" id="PTHR42755:SF1">
    <property type="entry name" value="3-DEOXY-D-MANNO-OCTULOSONIC ACID TRANSFERASE, MITOCHONDRIAL-RELATED"/>
    <property type="match status" value="1"/>
</dbReference>
<dbReference type="Proteomes" id="UP000189733">
    <property type="component" value="Unassembled WGS sequence"/>
</dbReference>
<feature type="site" description="Transition state stabilizer" evidence="8">
    <location>
        <position position="125"/>
    </location>
</feature>
<comment type="subcellular location">
    <subcellularLocation>
        <location evidence="9">Cell membrane</location>
    </subcellularLocation>
</comment>
<keyword evidence="9" id="KW-0448">Lipopolysaccharide biosynthesis</keyword>
<dbReference type="EC" id="2.4.99.12" evidence="2 9"/>
<feature type="active site" description="Proton acceptor" evidence="7">
    <location>
        <position position="49"/>
    </location>
</feature>
<dbReference type="AlphaFoldDB" id="A0A1T4W7Y1"/>
<evidence type="ECO:0000256" key="9">
    <source>
        <dbReference type="RuleBase" id="RU365103"/>
    </source>
</evidence>
<organism evidence="11 12">
    <name type="scientific">Desulfobaculum bizertense DSM 18034</name>
    <dbReference type="NCBI Taxonomy" id="1121442"/>
    <lineage>
        <taxon>Bacteria</taxon>
        <taxon>Pseudomonadati</taxon>
        <taxon>Thermodesulfobacteriota</taxon>
        <taxon>Desulfovibrionia</taxon>
        <taxon>Desulfovibrionales</taxon>
        <taxon>Desulfovibrionaceae</taxon>
        <taxon>Desulfobaculum</taxon>
    </lineage>
</organism>
<evidence type="ECO:0000313" key="12">
    <source>
        <dbReference type="Proteomes" id="UP000189733"/>
    </source>
</evidence>
<evidence type="ECO:0000256" key="7">
    <source>
        <dbReference type="PIRSR" id="PIRSR639901-1"/>
    </source>
</evidence>
<keyword evidence="4 9" id="KW-0808">Transferase</keyword>
<evidence type="ECO:0000256" key="1">
    <source>
        <dbReference type="ARBA" id="ARBA00004713"/>
    </source>
</evidence>
<dbReference type="GO" id="GO:0043842">
    <property type="term" value="F:Kdo transferase activity"/>
    <property type="evidence" value="ECO:0007669"/>
    <property type="project" value="UniProtKB-EC"/>
</dbReference>
<sequence>MGMYSLLWPAALPALALSSRLREGWRERTLSKVHSGPVDIWIQAASAGEAFLAREILLSLPSDTPLRVLVTSGTTQGMDILSRTCEELKPQKLLDVEHAYFPFDAPFLMKKALRHYAPRLVVTLETELWPGFLAEAKKQNIPVLLINGRMSAGSFAGYVGIQDFLRDIGPKKILALNGKSTQRYAVLFGHERVETMQNIKFDRCPTEAPVLPEDHPLSRLLGVGDEVLVLGSVRKEEEPDILETLQILHRERPKTTIALFPRHMTRLDFWSKVLYETGLPVVLRSQLTTAPAPGTIILWDAFGELGAAYSLASAAFVGGSLKPLGGQNFLEPLIHGLVPVIGPHWKNFDWVGREIVESGLVCEVTDARQLARQVIVSLENPQPKNAVQKRAAEYISARTGGTAQAVACILRHL</sequence>
<evidence type="ECO:0000256" key="4">
    <source>
        <dbReference type="ARBA" id="ARBA00022679"/>
    </source>
</evidence>
<evidence type="ECO:0000256" key="5">
    <source>
        <dbReference type="ARBA" id="ARBA00031445"/>
    </source>
</evidence>
<dbReference type="InterPro" id="IPR039901">
    <property type="entry name" value="Kdotransferase"/>
</dbReference>
<comment type="catalytic activity">
    <reaction evidence="6 9">
        <text>lipid IVA (E. coli) + CMP-3-deoxy-beta-D-manno-octulosonate = alpha-Kdo-(2-&gt;6)-lipid IVA (E. coli) + CMP + H(+)</text>
        <dbReference type="Rhea" id="RHEA:28066"/>
        <dbReference type="ChEBI" id="CHEBI:15378"/>
        <dbReference type="ChEBI" id="CHEBI:58603"/>
        <dbReference type="ChEBI" id="CHEBI:60364"/>
        <dbReference type="ChEBI" id="CHEBI:60377"/>
        <dbReference type="ChEBI" id="CHEBI:85987"/>
        <dbReference type="EC" id="2.4.99.12"/>
    </reaction>
</comment>
<feature type="domain" description="3-deoxy-D-manno-octulosonic-acid transferase N-terminal" evidence="10">
    <location>
        <begin position="24"/>
        <end position="203"/>
    </location>
</feature>
<dbReference type="Gene3D" id="3.40.50.2000">
    <property type="entry name" value="Glycogen Phosphorylase B"/>
    <property type="match status" value="1"/>
</dbReference>
<keyword evidence="9" id="KW-0472">Membrane</keyword>
<dbReference type="GO" id="GO:0005886">
    <property type="term" value="C:plasma membrane"/>
    <property type="evidence" value="ECO:0007669"/>
    <property type="project" value="UniProtKB-SubCell"/>
</dbReference>
<reference evidence="11 12" key="1">
    <citation type="submission" date="2017-02" db="EMBL/GenBank/DDBJ databases">
        <authorList>
            <person name="Peterson S.W."/>
        </authorList>
    </citation>
    <scope>NUCLEOTIDE SEQUENCE [LARGE SCALE GENOMIC DNA]</scope>
    <source>
        <strain evidence="11 12">DSM 18034</strain>
    </source>
</reference>